<dbReference type="KEGG" id="marb:CJ263_16320"/>
<evidence type="ECO:0000313" key="2">
    <source>
        <dbReference type="Proteomes" id="UP000215244"/>
    </source>
</evidence>
<sequence length="124" mass="14137">MKIRIKGNTVRYRLTKSEVETLAQTGYYQEETPFGGKTFIYAIKADPATPELNVDFVNDTITMYLNKHKAVAWGNNDMVGFNSEIKTSKDTTLSLLLEKDFVCMDNRAEDQSDNYPNPKLENNT</sequence>
<name>A0A223V8M6_9FLAO</name>
<dbReference type="Proteomes" id="UP000215244">
    <property type="component" value="Chromosome"/>
</dbReference>
<protein>
    <submittedName>
        <fullName evidence="1">Uncharacterized protein</fullName>
    </submittedName>
</protein>
<dbReference type="AlphaFoldDB" id="A0A223V8M6"/>
<evidence type="ECO:0000313" key="1">
    <source>
        <dbReference type="EMBL" id="ASV31652.1"/>
    </source>
</evidence>
<dbReference type="RefSeq" id="WP_094998240.1">
    <property type="nucleotide sequence ID" value="NZ_BMJL01000010.1"/>
</dbReference>
<dbReference type="OrthoDB" id="7060517at2"/>
<keyword evidence="2" id="KW-1185">Reference proteome</keyword>
<reference evidence="1 2" key="1">
    <citation type="submission" date="2017-08" db="EMBL/GenBank/DDBJ databases">
        <title>The complete genome sequence of Maribacter sp. B1, isolated from deep-sea sediment.</title>
        <authorList>
            <person name="Wu Y.-H."/>
            <person name="Cheng H."/>
            <person name="Xu X.-W."/>
        </authorList>
    </citation>
    <scope>NUCLEOTIDE SEQUENCE [LARGE SCALE GENOMIC DNA]</scope>
    <source>
        <strain evidence="1 2">B1</strain>
    </source>
</reference>
<gene>
    <name evidence="1" type="ORF">CJ263_16320</name>
</gene>
<organism evidence="1 2">
    <name type="scientific">Maribacter cobaltidurans</name>
    <dbReference type="NCBI Taxonomy" id="1178778"/>
    <lineage>
        <taxon>Bacteria</taxon>
        <taxon>Pseudomonadati</taxon>
        <taxon>Bacteroidota</taxon>
        <taxon>Flavobacteriia</taxon>
        <taxon>Flavobacteriales</taxon>
        <taxon>Flavobacteriaceae</taxon>
        <taxon>Maribacter</taxon>
    </lineage>
</organism>
<dbReference type="InterPro" id="IPR053825">
    <property type="entry name" value="DUF7009"/>
</dbReference>
<dbReference type="EMBL" id="CP022957">
    <property type="protein sequence ID" value="ASV31652.1"/>
    <property type="molecule type" value="Genomic_DNA"/>
</dbReference>
<dbReference type="Pfam" id="PF22668">
    <property type="entry name" value="DUF7009"/>
    <property type="match status" value="1"/>
</dbReference>
<accession>A0A223V8M6</accession>
<proteinExistence type="predicted"/>